<reference evidence="2" key="1">
    <citation type="journal article" date="2019" name="Sci. Rep.">
        <title>Draft genome of Tanacetum cinerariifolium, the natural source of mosquito coil.</title>
        <authorList>
            <person name="Yamashiro T."/>
            <person name="Shiraishi A."/>
            <person name="Satake H."/>
            <person name="Nakayama K."/>
        </authorList>
    </citation>
    <scope>NUCLEOTIDE SEQUENCE</scope>
</reference>
<comment type="caution">
    <text evidence="2">The sequence shown here is derived from an EMBL/GenBank/DDBJ whole genome shotgun (WGS) entry which is preliminary data.</text>
</comment>
<feature type="region of interest" description="Disordered" evidence="1">
    <location>
        <begin position="30"/>
        <end position="49"/>
    </location>
</feature>
<feature type="non-terminal residue" evidence="2">
    <location>
        <position position="1"/>
    </location>
</feature>
<dbReference type="AlphaFoldDB" id="A0A699XKX3"/>
<evidence type="ECO:0000313" key="2">
    <source>
        <dbReference type="EMBL" id="GFD60317.1"/>
    </source>
</evidence>
<accession>A0A699XKX3</accession>
<evidence type="ECO:0000256" key="1">
    <source>
        <dbReference type="SAM" id="MobiDB-lite"/>
    </source>
</evidence>
<proteinExistence type="predicted"/>
<dbReference type="EMBL" id="BKCJ011876198">
    <property type="protein sequence ID" value="GFD60317.1"/>
    <property type="molecule type" value="Genomic_DNA"/>
</dbReference>
<protein>
    <submittedName>
        <fullName evidence="2">Uncharacterized protein</fullName>
    </submittedName>
</protein>
<organism evidence="2">
    <name type="scientific">Tanacetum cinerariifolium</name>
    <name type="common">Dalmatian daisy</name>
    <name type="synonym">Chrysanthemum cinerariifolium</name>
    <dbReference type="NCBI Taxonomy" id="118510"/>
    <lineage>
        <taxon>Eukaryota</taxon>
        <taxon>Viridiplantae</taxon>
        <taxon>Streptophyta</taxon>
        <taxon>Embryophyta</taxon>
        <taxon>Tracheophyta</taxon>
        <taxon>Spermatophyta</taxon>
        <taxon>Magnoliopsida</taxon>
        <taxon>eudicotyledons</taxon>
        <taxon>Gunneridae</taxon>
        <taxon>Pentapetalae</taxon>
        <taxon>asterids</taxon>
        <taxon>campanulids</taxon>
        <taxon>Asterales</taxon>
        <taxon>Asteraceae</taxon>
        <taxon>Asteroideae</taxon>
        <taxon>Anthemideae</taxon>
        <taxon>Anthemidinae</taxon>
        <taxon>Tanacetum</taxon>
    </lineage>
</organism>
<name>A0A699XKX3_TANCI</name>
<sequence>RWLRGARAALRGDKPPQSGRLTLRAHAAAQRLATAPAGPPPRSNAYSPK</sequence>
<gene>
    <name evidence="2" type="ORF">Tci_932286</name>
</gene>